<sequence>MIACTAGLAFLSGGLTAEGQAQNCAPRDMVVDRLATKYGESRQSMGLGSNNAVIEVFASPISGSWTIIVTTPRGIACLVASGQAYETMAEALPAEGSDA</sequence>
<comment type="caution">
    <text evidence="1">The sequence shown here is derived from an EMBL/GenBank/DDBJ whole genome shotgun (WGS) entry which is preliminary data.</text>
</comment>
<proteinExistence type="predicted"/>
<dbReference type="STRING" id="89187.ISM_05045"/>
<accession>A3SJV1</accession>
<protein>
    <submittedName>
        <fullName evidence="1">Uncharacterized protein</fullName>
    </submittedName>
</protein>
<organism evidence="1 2">
    <name type="scientific">Roseovarius nubinhibens (strain ATCC BAA-591 / DSM 15170 / ISM)</name>
    <dbReference type="NCBI Taxonomy" id="89187"/>
    <lineage>
        <taxon>Bacteria</taxon>
        <taxon>Pseudomonadati</taxon>
        <taxon>Pseudomonadota</taxon>
        <taxon>Alphaproteobacteria</taxon>
        <taxon>Rhodobacterales</taxon>
        <taxon>Roseobacteraceae</taxon>
        <taxon>Roseovarius</taxon>
    </lineage>
</organism>
<name>A3SJV1_ROSNI</name>
<gene>
    <name evidence="1" type="ORF">ISM_05045</name>
</gene>
<dbReference type="EMBL" id="AALY01000001">
    <property type="protein sequence ID" value="EAP77632.1"/>
    <property type="molecule type" value="Genomic_DNA"/>
</dbReference>
<dbReference type="Proteomes" id="UP000005954">
    <property type="component" value="Unassembled WGS sequence"/>
</dbReference>
<keyword evidence="2" id="KW-1185">Reference proteome</keyword>
<dbReference type="AlphaFoldDB" id="A3SJV1"/>
<dbReference type="eggNOG" id="ENOG503339E">
    <property type="taxonomic scope" value="Bacteria"/>
</dbReference>
<dbReference type="HOGENOM" id="CLU_159341_1_0_5"/>
<reference evidence="1 2" key="1">
    <citation type="submission" date="2005-12" db="EMBL/GenBank/DDBJ databases">
        <authorList>
            <person name="Moran M.A."/>
            <person name="Ferriera S."/>
            <person name="Johnson J."/>
            <person name="Kravitz S."/>
            <person name="Halpern A."/>
            <person name="Remington K."/>
            <person name="Beeson K."/>
            <person name="Tran B."/>
            <person name="Rogers Y.-H."/>
            <person name="Friedman R."/>
            <person name="Venter J.C."/>
        </authorList>
    </citation>
    <scope>NUCLEOTIDE SEQUENCE [LARGE SCALE GENOMIC DNA]</scope>
    <source>
        <strain evidence="2">ATCC BAA-591 / DSM 15170 / ISM</strain>
    </source>
</reference>
<evidence type="ECO:0000313" key="1">
    <source>
        <dbReference type="EMBL" id="EAP77632.1"/>
    </source>
</evidence>
<evidence type="ECO:0000313" key="2">
    <source>
        <dbReference type="Proteomes" id="UP000005954"/>
    </source>
</evidence>